<dbReference type="AlphaFoldDB" id="A0A3P1T402"/>
<reference evidence="4 5" key="1">
    <citation type="submission" date="2018-11" db="EMBL/GenBank/DDBJ databases">
        <title>Genomes From Bacteria Associated with the Canine Oral Cavity: a Test Case for Automated Genome-Based Taxonomic Assignment.</title>
        <authorList>
            <person name="Coil D.A."/>
            <person name="Jospin G."/>
            <person name="Darling A.E."/>
            <person name="Wallis C."/>
            <person name="Davis I.J."/>
            <person name="Harris S."/>
            <person name="Eisen J.A."/>
            <person name="Holcombe L.J."/>
            <person name="O'Flynn C."/>
        </authorList>
    </citation>
    <scope>NUCLEOTIDE SEQUENCE [LARGE SCALE GENOMIC DNA]</scope>
    <source>
        <strain evidence="4 5">OH887_COT-365</strain>
    </source>
</reference>
<gene>
    <name evidence="4" type="ORF">EII34_11595</name>
</gene>
<dbReference type="EMBL" id="RQZG01000014">
    <property type="protein sequence ID" value="RRD04024.1"/>
    <property type="molecule type" value="Genomic_DNA"/>
</dbReference>
<dbReference type="InterPro" id="IPR015797">
    <property type="entry name" value="NUDIX_hydrolase-like_dom_sf"/>
</dbReference>
<dbReference type="PROSITE" id="PS51462">
    <property type="entry name" value="NUDIX"/>
    <property type="match status" value="1"/>
</dbReference>
<dbReference type="Proteomes" id="UP000280819">
    <property type="component" value="Unassembled WGS sequence"/>
</dbReference>
<keyword evidence="2" id="KW-0378">Hydrolase</keyword>
<dbReference type="Gene3D" id="3.90.79.10">
    <property type="entry name" value="Nucleoside Triphosphate Pyrophosphohydrolase"/>
    <property type="match status" value="1"/>
</dbReference>
<sequence length="163" mass="18014">MATPGFITELRRHIGHAPLWLMGANALVLRDGGTGPEVLLFRRSDNGDWAGIAGIVEPGEHPATTVVREAMEEGCVEIEVERLLWVVVMDEITYVNGDRCQFLDHGFRARLVGGEPGIGDGEACDWGWFPVDRLPEPRQERLDALVRICLADPAEVVTDLEGW</sequence>
<dbReference type="CDD" id="cd18879">
    <property type="entry name" value="NUDIX_Hydrolase"/>
    <property type="match status" value="1"/>
</dbReference>
<dbReference type="PANTHER" id="PTHR43046">
    <property type="entry name" value="GDP-MANNOSE MANNOSYL HYDROLASE"/>
    <property type="match status" value="1"/>
</dbReference>
<proteinExistence type="predicted"/>
<dbReference type="RefSeq" id="WP_124845324.1">
    <property type="nucleotide sequence ID" value="NZ_JAUNKP010000004.1"/>
</dbReference>
<dbReference type="PANTHER" id="PTHR43046:SF16">
    <property type="entry name" value="ADP-RIBOSE PYROPHOSPHATASE YJHB-RELATED"/>
    <property type="match status" value="1"/>
</dbReference>
<comment type="caution">
    <text evidence="4">The sequence shown here is derived from an EMBL/GenBank/DDBJ whole genome shotgun (WGS) entry which is preliminary data.</text>
</comment>
<dbReference type="InterPro" id="IPR000086">
    <property type="entry name" value="NUDIX_hydrolase_dom"/>
</dbReference>
<organism evidence="4 5">
    <name type="scientific">Arachnia propionica</name>
    <dbReference type="NCBI Taxonomy" id="1750"/>
    <lineage>
        <taxon>Bacteria</taxon>
        <taxon>Bacillati</taxon>
        <taxon>Actinomycetota</taxon>
        <taxon>Actinomycetes</taxon>
        <taxon>Propionibacteriales</taxon>
        <taxon>Propionibacteriaceae</taxon>
        <taxon>Arachnia</taxon>
    </lineage>
</organism>
<comment type="cofactor">
    <cofactor evidence="1">
        <name>Mg(2+)</name>
        <dbReference type="ChEBI" id="CHEBI:18420"/>
    </cofactor>
</comment>
<dbReference type="OrthoDB" id="9814308at2"/>
<name>A0A3P1T402_9ACTN</name>
<evidence type="ECO:0000313" key="4">
    <source>
        <dbReference type="EMBL" id="RRD04024.1"/>
    </source>
</evidence>
<evidence type="ECO:0000256" key="2">
    <source>
        <dbReference type="ARBA" id="ARBA00022801"/>
    </source>
</evidence>
<dbReference type="Pfam" id="PF00293">
    <property type="entry name" value="NUDIX"/>
    <property type="match status" value="1"/>
</dbReference>
<evidence type="ECO:0000313" key="5">
    <source>
        <dbReference type="Proteomes" id="UP000280819"/>
    </source>
</evidence>
<dbReference type="GO" id="GO:0016787">
    <property type="term" value="F:hydrolase activity"/>
    <property type="evidence" value="ECO:0007669"/>
    <property type="project" value="UniProtKB-KW"/>
</dbReference>
<evidence type="ECO:0000259" key="3">
    <source>
        <dbReference type="PROSITE" id="PS51462"/>
    </source>
</evidence>
<accession>A0A3P1T402</accession>
<protein>
    <submittedName>
        <fullName evidence="4">NUDIX domain-containing protein</fullName>
    </submittedName>
</protein>
<feature type="domain" description="Nudix hydrolase" evidence="3">
    <location>
        <begin position="19"/>
        <end position="151"/>
    </location>
</feature>
<dbReference type="SUPFAM" id="SSF55811">
    <property type="entry name" value="Nudix"/>
    <property type="match status" value="1"/>
</dbReference>
<evidence type="ECO:0000256" key="1">
    <source>
        <dbReference type="ARBA" id="ARBA00001946"/>
    </source>
</evidence>